<name>A0A495VBX7_9GAMM</name>
<evidence type="ECO:0000313" key="1">
    <source>
        <dbReference type="EMBL" id="RKT46896.1"/>
    </source>
</evidence>
<dbReference type="Proteomes" id="UP000274556">
    <property type="component" value="Unassembled WGS sequence"/>
</dbReference>
<accession>A0A495VBX7</accession>
<reference evidence="1 2" key="1">
    <citation type="submission" date="2018-10" db="EMBL/GenBank/DDBJ databases">
        <title>Genomic Encyclopedia of Archaeal and Bacterial Type Strains, Phase II (KMG-II): from individual species to whole genera.</title>
        <authorList>
            <person name="Goeker M."/>
        </authorList>
    </citation>
    <scope>NUCLEOTIDE SEQUENCE [LARGE SCALE GENOMIC DNA]</scope>
    <source>
        <strain evidence="1 2">DSM 235</strain>
    </source>
</reference>
<protein>
    <submittedName>
        <fullName evidence="1">Uncharacterized protein</fullName>
    </submittedName>
</protein>
<comment type="caution">
    <text evidence="1">The sequence shown here is derived from an EMBL/GenBank/DDBJ whole genome shotgun (WGS) entry which is preliminary data.</text>
</comment>
<proteinExistence type="predicted"/>
<gene>
    <name evidence="1" type="ORF">BDD21_4437</name>
</gene>
<organism evidence="1 2">
    <name type="scientific">Thiocapsa rosea</name>
    <dbReference type="NCBI Taxonomy" id="69360"/>
    <lineage>
        <taxon>Bacteria</taxon>
        <taxon>Pseudomonadati</taxon>
        <taxon>Pseudomonadota</taxon>
        <taxon>Gammaproteobacteria</taxon>
        <taxon>Chromatiales</taxon>
        <taxon>Chromatiaceae</taxon>
        <taxon>Thiocapsa</taxon>
    </lineage>
</organism>
<dbReference type="EMBL" id="RBXL01000001">
    <property type="protein sequence ID" value="RKT46896.1"/>
    <property type="molecule type" value="Genomic_DNA"/>
</dbReference>
<keyword evidence="2" id="KW-1185">Reference proteome</keyword>
<dbReference type="AlphaFoldDB" id="A0A495VBX7"/>
<sequence>MGRADPRTADGLGVPTHGKVAKVGAAALLLGLLSITAAIPADESFFAPIQSVSQTLGDPPPGSAPTPWLDEVRAQRQAWEARRDATRNAYEARRWANNPRAAAQQEAWEEDVRRRRAARLERMEQELEIFRSLGPGQPPLPWPWVTGMPTLPEFGSGPATSGTPGDTPIYAPPGWDNHWYFRGF</sequence>
<evidence type="ECO:0000313" key="2">
    <source>
        <dbReference type="Proteomes" id="UP000274556"/>
    </source>
</evidence>